<dbReference type="EMBL" id="CAEZXP010000001">
    <property type="protein sequence ID" value="CAB4684305.1"/>
    <property type="molecule type" value="Genomic_DNA"/>
</dbReference>
<proteinExistence type="predicted"/>
<sequence>MAILVVEGADVVVRLSWLERLGACRRSNPRAPLANVKEIRAIENGWTEVRGIRAPGTGIPGVIMLGTTRRRGGKDFDAIYRTGLTAVVEFEGAEWGRFAVSHEDAWRMANKVQEALPDEDE</sequence>
<reference evidence="1" key="1">
    <citation type="submission" date="2020-05" db="EMBL/GenBank/DDBJ databases">
        <authorList>
            <person name="Chiriac C."/>
            <person name="Salcher M."/>
            <person name="Ghai R."/>
            <person name="Kavagutti S V."/>
        </authorList>
    </citation>
    <scope>NUCLEOTIDE SEQUENCE</scope>
</reference>
<evidence type="ECO:0000313" key="1">
    <source>
        <dbReference type="EMBL" id="CAB4684305.1"/>
    </source>
</evidence>
<name>A0A6J6NI46_9ZZZZ</name>
<gene>
    <name evidence="1" type="ORF">UFOPK2399_00171</name>
</gene>
<organism evidence="1">
    <name type="scientific">freshwater metagenome</name>
    <dbReference type="NCBI Taxonomy" id="449393"/>
    <lineage>
        <taxon>unclassified sequences</taxon>
        <taxon>metagenomes</taxon>
        <taxon>ecological metagenomes</taxon>
    </lineage>
</organism>
<protein>
    <submittedName>
        <fullName evidence="1">Unannotated protein</fullName>
    </submittedName>
</protein>
<dbReference type="AlphaFoldDB" id="A0A6J6NI46"/>
<accession>A0A6J6NI46</accession>